<dbReference type="PANTHER" id="PTHR12953">
    <property type="entry name" value="MEMBRANE PROTEIN CH1 RELATED"/>
    <property type="match status" value="1"/>
</dbReference>
<dbReference type="AlphaFoldDB" id="A0A1Z5JL45"/>
<keyword evidence="3" id="KW-1133">Transmembrane helix</keyword>
<dbReference type="InterPro" id="IPR045120">
    <property type="entry name" value="Suco/Slp1-like"/>
</dbReference>
<evidence type="ECO:0000259" key="6">
    <source>
        <dbReference type="PROSITE" id="PS51469"/>
    </source>
</evidence>
<dbReference type="InParanoid" id="A0A1Z5JL45"/>
<sequence length="742" mass="84086">MRSRVRGRRIAWLLASALPLVAQDDVRSRILDDDEEPLDIRRRAHRKRNGTAQLRKLWSSPLAIEDKNDLWRNSYGLLQDDFFGSELFHATILEKDTCPRTFVYNKTEWCHITDDSSDTRQDPQIIQEDATLLRNESISHLNETQQPIDDTLPTPQPVEEEAKLFRVDYASKSAGALVLESSEHFQGTSNLLTNDQDAYAIVPCEEPNKSVVIGLSEDILVKQVVLANYERYSSHVKTFRVQGSMTMGNWRDLGTFTASRKSPTNGKQTFELQKPAWARYLKFQFLTHYGNEYYCTVSQISVHGSTMLQGFHEQWEETNQEASVETVDEKIVDASEIPETSDLDPITACVLPLSSNAPCPVALDFAGVAASSFNAPSAVPVASIFLLSRVKIRTNASPKYSLLQRRRLLPEQPTCKAAASPQTMKKGEWSLVERSDAPCVTNIRKLLANMGVEPQKKVRHIVVKDTNDETKAMVPEKMHSERAPNERQTVKPVIHEARKEDLEETVQGTEPHEKYGLKHEVADAVLSTEIVPEKADYFVETGLAFAKALERLPSSRCLLDLDFPNFKTKFANSKIAGSASNGNAQVNSPMEPIFKKLTDEIKALQASVSIHDMYAKESIICYQRVVMELMVEMESIRRDQEARILQLEQNARRRSPFVFLSELWGWIFHLGHMLVCWVLDGLRSIGSLVFPRPVFQFSWQPYFTELSCQMLRYISLVYDSITACIMLPGTSTQLSLPQFCKL</sequence>
<dbReference type="Proteomes" id="UP000198406">
    <property type="component" value="Unassembled WGS sequence"/>
</dbReference>
<dbReference type="Pfam" id="PF07738">
    <property type="entry name" value="Sad1_UNC"/>
    <property type="match status" value="1"/>
</dbReference>
<dbReference type="GO" id="GO:0016020">
    <property type="term" value="C:membrane"/>
    <property type="evidence" value="ECO:0007669"/>
    <property type="project" value="InterPro"/>
</dbReference>
<evidence type="ECO:0000313" key="7">
    <source>
        <dbReference type="EMBL" id="GAX14740.1"/>
    </source>
</evidence>
<protein>
    <recommendedName>
        <fullName evidence="6">SUN domain-containing protein</fullName>
    </recommendedName>
</protein>
<comment type="caution">
    <text evidence="7">The sequence shown here is derived from an EMBL/GenBank/DDBJ whole genome shotgun (WGS) entry which is preliminary data.</text>
</comment>
<dbReference type="InterPro" id="IPR008979">
    <property type="entry name" value="Galactose-bd-like_sf"/>
</dbReference>
<dbReference type="Gene3D" id="2.60.120.260">
    <property type="entry name" value="Galactose-binding domain-like"/>
    <property type="match status" value="1"/>
</dbReference>
<feature type="domain" description="SUN" evidence="6">
    <location>
        <begin position="143"/>
        <end position="307"/>
    </location>
</feature>
<proteinExistence type="predicted"/>
<feature type="signal peptide" evidence="5">
    <location>
        <begin position="1"/>
        <end position="23"/>
    </location>
</feature>
<feature type="chain" id="PRO_5012034895" description="SUN domain-containing protein" evidence="5">
    <location>
        <begin position="24"/>
        <end position="742"/>
    </location>
</feature>
<organism evidence="7 8">
    <name type="scientific">Fistulifera solaris</name>
    <name type="common">Oleaginous diatom</name>
    <dbReference type="NCBI Taxonomy" id="1519565"/>
    <lineage>
        <taxon>Eukaryota</taxon>
        <taxon>Sar</taxon>
        <taxon>Stramenopiles</taxon>
        <taxon>Ochrophyta</taxon>
        <taxon>Bacillariophyta</taxon>
        <taxon>Bacillariophyceae</taxon>
        <taxon>Bacillariophycidae</taxon>
        <taxon>Naviculales</taxon>
        <taxon>Naviculaceae</taxon>
        <taxon>Fistulifera</taxon>
    </lineage>
</organism>
<evidence type="ECO:0000256" key="3">
    <source>
        <dbReference type="ARBA" id="ARBA00022989"/>
    </source>
</evidence>
<dbReference type="PROSITE" id="PS51469">
    <property type="entry name" value="SUN"/>
    <property type="match status" value="1"/>
</dbReference>
<dbReference type="GO" id="GO:0012505">
    <property type="term" value="C:endomembrane system"/>
    <property type="evidence" value="ECO:0007669"/>
    <property type="project" value="UniProtKB-SubCell"/>
</dbReference>
<keyword evidence="8" id="KW-1185">Reference proteome</keyword>
<dbReference type="InterPro" id="IPR012919">
    <property type="entry name" value="SUN_dom"/>
</dbReference>
<keyword evidence="4" id="KW-0472">Membrane</keyword>
<dbReference type="EMBL" id="BDSP01000082">
    <property type="protein sequence ID" value="GAX14740.1"/>
    <property type="molecule type" value="Genomic_DNA"/>
</dbReference>
<gene>
    <name evidence="7" type="ORF">FisN_11Hh283</name>
</gene>
<dbReference type="OrthoDB" id="266334at2759"/>
<evidence type="ECO:0000313" key="8">
    <source>
        <dbReference type="Proteomes" id="UP000198406"/>
    </source>
</evidence>
<accession>A0A1Z5JL45</accession>
<dbReference type="GO" id="GO:0005737">
    <property type="term" value="C:cytoplasm"/>
    <property type="evidence" value="ECO:0007669"/>
    <property type="project" value="TreeGrafter"/>
</dbReference>
<evidence type="ECO:0000256" key="2">
    <source>
        <dbReference type="ARBA" id="ARBA00022692"/>
    </source>
</evidence>
<dbReference type="PANTHER" id="PTHR12953:SF0">
    <property type="entry name" value="SUN DOMAIN-CONTAINING OSSIFICATION FACTOR"/>
    <property type="match status" value="1"/>
</dbReference>
<evidence type="ECO:0000256" key="5">
    <source>
        <dbReference type="SAM" id="SignalP"/>
    </source>
</evidence>
<reference evidence="7 8" key="1">
    <citation type="journal article" date="2015" name="Plant Cell">
        <title>Oil accumulation by the oleaginous diatom Fistulifera solaris as revealed by the genome and transcriptome.</title>
        <authorList>
            <person name="Tanaka T."/>
            <person name="Maeda Y."/>
            <person name="Veluchamy A."/>
            <person name="Tanaka M."/>
            <person name="Abida H."/>
            <person name="Marechal E."/>
            <person name="Bowler C."/>
            <person name="Muto M."/>
            <person name="Sunaga Y."/>
            <person name="Tanaka M."/>
            <person name="Yoshino T."/>
            <person name="Taniguchi T."/>
            <person name="Fukuda Y."/>
            <person name="Nemoto M."/>
            <person name="Matsumoto M."/>
            <person name="Wong P.S."/>
            <person name="Aburatani S."/>
            <person name="Fujibuchi W."/>
        </authorList>
    </citation>
    <scope>NUCLEOTIDE SEQUENCE [LARGE SCALE GENOMIC DNA]</scope>
    <source>
        <strain evidence="7 8">JPCC DA0580</strain>
    </source>
</reference>
<name>A0A1Z5JL45_FISSO</name>
<dbReference type="GO" id="GO:0034975">
    <property type="term" value="P:protein folding in endoplasmic reticulum"/>
    <property type="evidence" value="ECO:0007669"/>
    <property type="project" value="TreeGrafter"/>
</dbReference>
<dbReference type="SUPFAM" id="SSF49785">
    <property type="entry name" value="Galactose-binding domain-like"/>
    <property type="match status" value="1"/>
</dbReference>
<comment type="subcellular location">
    <subcellularLocation>
        <location evidence="1">Endomembrane system</location>
    </subcellularLocation>
</comment>
<evidence type="ECO:0000256" key="4">
    <source>
        <dbReference type="ARBA" id="ARBA00023136"/>
    </source>
</evidence>
<evidence type="ECO:0000256" key="1">
    <source>
        <dbReference type="ARBA" id="ARBA00004308"/>
    </source>
</evidence>
<keyword evidence="5" id="KW-0732">Signal</keyword>
<keyword evidence="2" id="KW-0812">Transmembrane</keyword>